<evidence type="ECO:0000313" key="1">
    <source>
        <dbReference type="EMBL" id="NMH58778.1"/>
    </source>
</evidence>
<dbReference type="InterPro" id="IPR036102">
    <property type="entry name" value="OsmC/Ohrsf"/>
</dbReference>
<comment type="caution">
    <text evidence="1">The sequence shown here is derived from an EMBL/GenBank/DDBJ whole genome shotgun (WGS) entry which is preliminary data.</text>
</comment>
<dbReference type="EMBL" id="JAATNW010000001">
    <property type="protein sequence ID" value="NMH58778.1"/>
    <property type="molecule type" value="Genomic_DNA"/>
</dbReference>
<accession>A0ABX1QZ51</accession>
<evidence type="ECO:0000313" key="2">
    <source>
        <dbReference type="Proteomes" id="UP000709336"/>
    </source>
</evidence>
<keyword evidence="2" id="KW-1185">Reference proteome</keyword>
<name>A0ABX1QZ51_9ALTE</name>
<dbReference type="NCBIfam" id="TIGR03562">
    <property type="entry name" value="osmo_induc_OsmC"/>
    <property type="match status" value="1"/>
</dbReference>
<dbReference type="PANTHER" id="PTHR42830">
    <property type="entry name" value="OSMOTICALLY INDUCIBLE FAMILY PROTEIN"/>
    <property type="match status" value="1"/>
</dbReference>
<protein>
    <submittedName>
        <fullName evidence="1">OsmC family protein</fullName>
    </submittedName>
</protein>
<dbReference type="InterPro" id="IPR015946">
    <property type="entry name" value="KH_dom-like_a/b"/>
</dbReference>
<proteinExistence type="predicted"/>
<dbReference type="SUPFAM" id="SSF82784">
    <property type="entry name" value="OsmC-like"/>
    <property type="match status" value="1"/>
</dbReference>
<gene>
    <name evidence="1" type="ORF">HCJ96_01910</name>
</gene>
<dbReference type="Proteomes" id="UP000709336">
    <property type="component" value="Unassembled WGS sequence"/>
</dbReference>
<reference evidence="1 2" key="1">
    <citation type="submission" date="2020-03" db="EMBL/GenBank/DDBJ databases">
        <title>Alteromonas ponticola sp. nov., isolated from seawater.</title>
        <authorList>
            <person name="Yoon J.-H."/>
            <person name="Kim Y.-O."/>
        </authorList>
    </citation>
    <scope>NUCLEOTIDE SEQUENCE [LARGE SCALE GENOMIC DNA]</scope>
    <source>
        <strain evidence="1 2">MYP5</strain>
    </source>
</reference>
<dbReference type="Pfam" id="PF02566">
    <property type="entry name" value="OsmC"/>
    <property type="match status" value="1"/>
</dbReference>
<dbReference type="InterPro" id="IPR019904">
    <property type="entry name" value="Peroxiredoxin_OsmC"/>
</dbReference>
<organism evidence="1 2">
    <name type="scientific">Alteromonas ponticola</name>
    <dbReference type="NCBI Taxonomy" id="2720613"/>
    <lineage>
        <taxon>Bacteria</taxon>
        <taxon>Pseudomonadati</taxon>
        <taxon>Pseudomonadota</taxon>
        <taxon>Gammaproteobacteria</taxon>
        <taxon>Alteromonadales</taxon>
        <taxon>Alteromonadaceae</taxon>
        <taxon>Alteromonas/Salinimonas group</taxon>
        <taxon>Alteromonas</taxon>
    </lineage>
</organism>
<dbReference type="InterPro" id="IPR003718">
    <property type="entry name" value="OsmC/Ohr_fam"/>
</dbReference>
<dbReference type="PANTHER" id="PTHR42830:SF1">
    <property type="entry name" value="OSMOTICALLY INDUCIBLE FAMILY PROTEIN"/>
    <property type="match status" value="1"/>
</dbReference>
<dbReference type="RefSeq" id="WP_169209327.1">
    <property type="nucleotide sequence ID" value="NZ_JAATNW010000001.1"/>
</dbReference>
<sequence>MSMVRTASAQYQPLGKDGQGHVSLGSGVLSEQPYGFNTRFEDKQGTNPEELIAAAHASCYAMALSFGLAEAGFESGKLNVDAAVTLEKDGDGFTVTQSALVLNAKVDGMDEKEFEAVANDAKNNCPISKLLNAEITLEYSFQN</sequence>
<dbReference type="Gene3D" id="3.30.300.20">
    <property type="match status" value="1"/>
</dbReference>
<dbReference type="InterPro" id="IPR052707">
    <property type="entry name" value="OsmC_Ohr_Peroxiredoxin"/>
</dbReference>